<evidence type="ECO:0000313" key="2">
    <source>
        <dbReference type="Proteomes" id="UP001600888"/>
    </source>
</evidence>
<protein>
    <submittedName>
        <fullName evidence="1">Uncharacterized protein</fullName>
    </submittedName>
</protein>
<gene>
    <name evidence="1" type="ORF">FJTKL_07428</name>
</gene>
<dbReference type="EMBL" id="JBAWTH010000027">
    <property type="protein sequence ID" value="KAL2285936.1"/>
    <property type="molecule type" value="Genomic_DNA"/>
</dbReference>
<organism evidence="1 2">
    <name type="scientific">Diaporthe vaccinii</name>
    <dbReference type="NCBI Taxonomy" id="105482"/>
    <lineage>
        <taxon>Eukaryota</taxon>
        <taxon>Fungi</taxon>
        <taxon>Dikarya</taxon>
        <taxon>Ascomycota</taxon>
        <taxon>Pezizomycotina</taxon>
        <taxon>Sordariomycetes</taxon>
        <taxon>Sordariomycetidae</taxon>
        <taxon>Diaporthales</taxon>
        <taxon>Diaporthaceae</taxon>
        <taxon>Diaporthe</taxon>
        <taxon>Diaporthe eres species complex</taxon>
    </lineage>
</organism>
<evidence type="ECO:0000313" key="1">
    <source>
        <dbReference type="EMBL" id="KAL2285936.1"/>
    </source>
</evidence>
<proteinExistence type="predicted"/>
<sequence>MRYPFPFPLQYLNSLSSSFTITCIHHPFPPLIISVAGAQTLSPTLPIRSTHEGLRSATPTTKLQTGIASLGCGRGSLKSITDRWKPALLGCARDCCSLDSASFSITDIPHNTRRAKPVAEILHRTTAVRIEVARSPHPLPSYRRALPLWVVGGGLSRVSPIVGNRRSLGYSLNTTKPGRVGSLCLVARGIHFSSHNLHFPFTAYSMTNR</sequence>
<keyword evidence="2" id="KW-1185">Reference proteome</keyword>
<reference evidence="1 2" key="1">
    <citation type="submission" date="2024-03" db="EMBL/GenBank/DDBJ databases">
        <title>A high-quality draft genome sequence of Diaporthe vaccinii, a causative agent of upright dieback and viscid rot disease in cranberry plants.</title>
        <authorList>
            <person name="Sarrasin M."/>
            <person name="Lang B.F."/>
            <person name="Burger G."/>
        </authorList>
    </citation>
    <scope>NUCLEOTIDE SEQUENCE [LARGE SCALE GENOMIC DNA]</scope>
    <source>
        <strain evidence="1 2">IS7</strain>
    </source>
</reference>
<comment type="caution">
    <text evidence="1">The sequence shown here is derived from an EMBL/GenBank/DDBJ whole genome shotgun (WGS) entry which is preliminary data.</text>
</comment>
<accession>A0ABR4EU15</accession>
<name>A0ABR4EU15_9PEZI</name>
<dbReference type="Proteomes" id="UP001600888">
    <property type="component" value="Unassembled WGS sequence"/>
</dbReference>